<evidence type="ECO:0000313" key="1">
    <source>
        <dbReference type="EMBL" id="CAF1406012.1"/>
    </source>
</evidence>
<gene>
    <name evidence="1" type="ORF">RFH988_LOCUS35046</name>
</gene>
<protein>
    <submittedName>
        <fullName evidence="1">Uncharacterized protein</fullName>
    </submittedName>
</protein>
<name>A0A815LH74_9BILA</name>
<reference evidence="1" key="1">
    <citation type="submission" date="2021-02" db="EMBL/GenBank/DDBJ databases">
        <authorList>
            <person name="Nowell W R."/>
        </authorList>
    </citation>
    <scope>NUCLEOTIDE SEQUENCE</scope>
</reference>
<sequence length="467" mass="55174">MKGQFSLIATISDSLIHSISWLDQRHFLSIANDSKRLPHEKLIDILETKENLTIDSKELLIILNNFHNDRIIIENSLNEYQVQREMLCLRTGCEAYKETAKYLSQLYILLRDSNIELKISIKCKVQARETYLRCFESIYSYLSSSMSNDYLQCIIVIFALIKQDNIENIQLFQFIIKKLNRINQKIIPNFLDDQKRPLFINSHSWLLCLSDEINNKYPNLSQHLIDYQHEWNEYLYSTTKLDFINKTPLEKTTTINIIDRFMLSIILQPEKIFELTRTFLIYHYGGLIHDKSLSAIDDVYQLTSSEILKPMNNIILVWTSSSAFVDPIDEIRNLANKMKQSVRLVSSTDKKRLNRFIKSKKDCWLIITDINLFNDHLLQIRDFILSSIDNKIWLLCDPSYSFKVPLWLTQRCLQVYLSDSTQSAFYLRLKQKILSEKKFENIEKQIEQIINIHCYIITKKVFSNNSM</sequence>
<organism evidence="1 2">
    <name type="scientific">Rotaria sordida</name>
    <dbReference type="NCBI Taxonomy" id="392033"/>
    <lineage>
        <taxon>Eukaryota</taxon>
        <taxon>Metazoa</taxon>
        <taxon>Spiralia</taxon>
        <taxon>Gnathifera</taxon>
        <taxon>Rotifera</taxon>
        <taxon>Eurotatoria</taxon>
        <taxon>Bdelloidea</taxon>
        <taxon>Philodinida</taxon>
        <taxon>Philodinidae</taxon>
        <taxon>Rotaria</taxon>
    </lineage>
</organism>
<accession>A0A815LH74</accession>
<evidence type="ECO:0000313" key="2">
    <source>
        <dbReference type="Proteomes" id="UP000663882"/>
    </source>
</evidence>
<proteinExistence type="predicted"/>
<dbReference type="AlphaFoldDB" id="A0A815LH74"/>
<comment type="caution">
    <text evidence="1">The sequence shown here is derived from an EMBL/GenBank/DDBJ whole genome shotgun (WGS) entry which is preliminary data.</text>
</comment>
<dbReference type="OrthoDB" id="5986589at2759"/>
<dbReference type="EMBL" id="CAJNOO010005145">
    <property type="protein sequence ID" value="CAF1406012.1"/>
    <property type="molecule type" value="Genomic_DNA"/>
</dbReference>
<dbReference type="Proteomes" id="UP000663882">
    <property type="component" value="Unassembled WGS sequence"/>
</dbReference>
<feature type="non-terminal residue" evidence="1">
    <location>
        <position position="1"/>
    </location>
</feature>